<accession>A0A8B8CVA8</accession>
<organism evidence="1 2">
    <name type="scientific">Crassostrea virginica</name>
    <name type="common">Eastern oyster</name>
    <dbReference type="NCBI Taxonomy" id="6565"/>
    <lineage>
        <taxon>Eukaryota</taxon>
        <taxon>Metazoa</taxon>
        <taxon>Spiralia</taxon>
        <taxon>Lophotrochozoa</taxon>
        <taxon>Mollusca</taxon>
        <taxon>Bivalvia</taxon>
        <taxon>Autobranchia</taxon>
        <taxon>Pteriomorphia</taxon>
        <taxon>Ostreida</taxon>
        <taxon>Ostreoidea</taxon>
        <taxon>Ostreidae</taxon>
        <taxon>Crassostrea</taxon>
    </lineage>
</organism>
<dbReference type="AlphaFoldDB" id="A0A8B8CVA8"/>
<dbReference type="Proteomes" id="UP000694844">
    <property type="component" value="Chromosome 2"/>
</dbReference>
<keyword evidence="1" id="KW-1185">Reference proteome</keyword>
<evidence type="ECO:0000313" key="1">
    <source>
        <dbReference type="Proteomes" id="UP000694844"/>
    </source>
</evidence>
<dbReference type="KEGG" id="cvn:111121966"/>
<protein>
    <submittedName>
        <fullName evidence="2">Uncharacterized protein LOC111121966</fullName>
    </submittedName>
</protein>
<gene>
    <name evidence="2" type="primary">LOC111121966</name>
</gene>
<dbReference type="RefSeq" id="XP_022319174.1">
    <property type="nucleotide sequence ID" value="XM_022463466.1"/>
</dbReference>
<name>A0A8B8CVA8_CRAVI</name>
<evidence type="ECO:0000313" key="2">
    <source>
        <dbReference type="RefSeq" id="XP_022319174.1"/>
    </source>
</evidence>
<reference evidence="2" key="1">
    <citation type="submission" date="2025-08" db="UniProtKB">
        <authorList>
            <consortium name="RefSeq"/>
        </authorList>
    </citation>
    <scope>IDENTIFICATION</scope>
    <source>
        <tissue evidence="2">Whole sample</tissue>
    </source>
</reference>
<dbReference type="GeneID" id="111121966"/>
<proteinExistence type="predicted"/>
<sequence length="131" mass="14813">MEDDKETNIKGNESLKQMVTSTEKQLKNVEELITEKTPLSMRDEEEIDQKAQQVAKTMATNMLKIENRNEQQIDNLNEIGIDLNERAEQCFPDVTNPATKNNQRKNGGCCFCSQCPCCCGDGFKKPCCNIC</sequence>